<comment type="caution">
    <text evidence="1">The sequence shown here is derived from an EMBL/GenBank/DDBJ whole genome shotgun (WGS) entry which is preliminary data.</text>
</comment>
<gene>
    <name evidence="1" type="ORF">L3X38_012245</name>
</gene>
<reference evidence="1 2" key="1">
    <citation type="journal article" date="2022" name="G3 (Bethesda)">
        <title>Whole-genome sequence and methylome profiling of the almond [Prunus dulcis (Mill.) D.A. Webb] cultivar 'Nonpareil'.</title>
        <authorList>
            <person name="D'Amico-Willman K.M."/>
            <person name="Ouma W.Z."/>
            <person name="Meulia T."/>
            <person name="Sideli G.M."/>
            <person name="Gradziel T.M."/>
            <person name="Fresnedo-Ramirez J."/>
        </authorList>
    </citation>
    <scope>NUCLEOTIDE SEQUENCE [LARGE SCALE GENOMIC DNA]</scope>
    <source>
        <strain evidence="1">Clone GOH B32 T37-40</strain>
    </source>
</reference>
<protein>
    <submittedName>
        <fullName evidence="1">Uncharacterized protein</fullName>
    </submittedName>
</protein>
<keyword evidence="2" id="KW-1185">Reference proteome</keyword>
<organism evidence="1 2">
    <name type="scientific">Prunus dulcis</name>
    <name type="common">Almond</name>
    <name type="synonym">Amygdalus dulcis</name>
    <dbReference type="NCBI Taxonomy" id="3755"/>
    <lineage>
        <taxon>Eukaryota</taxon>
        <taxon>Viridiplantae</taxon>
        <taxon>Streptophyta</taxon>
        <taxon>Embryophyta</taxon>
        <taxon>Tracheophyta</taxon>
        <taxon>Spermatophyta</taxon>
        <taxon>Magnoliopsida</taxon>
        <taxon>eudicotyledons</taxon>
        <taxon>Gunneridae</taxon>
        <taxon>Pentapetalae</taxon>
        <taxon>rosids</taxon>
        <taxon>fabids</taxon>
        <taxon>Rosales</taxon>
        <taxon>Rosaceae</taxon>
        <taxon>Amygdaloideae</taxon>
        <taxon>Amygdaleae</taxon>
        <taxon>Prunus</taxon>
    </lineage>
</organism>
<dbReference type="EMBL" id="JAJFAZ020000002">
    <property type="protein sequence ID" value="KAI5344368.1"/>
    <property type="molecule type" value="Genomic_DNA"/>
</dbReference>
<sequence>MVDDLSSATLDMRRRFLTTCSTPQLLVLNESSYDEYDMLYALKYDGHNVLKKSKDAIVSYFGSKRRCYSSDFVFCNLFGFTGLNSERGSVGVTCGN</sequence>
<dbReference type="AlphaFoldDB" id="A0AAD4WJP4"/>
<accession>A0AAD4WJP4</accession>
<evidence type="ECO:0000313" key="2">
    <source>
        <dbReference type="Proteomes" id="UP001054821"/>
    </source>
</evidence>
<proteinExistence type="predicted"/>
<evidence type="ECO:0000313" key="1">
    <source>
        <dbReference type="EMBL" id="KAI5344368.1"/>
    </source>
</evidence>
<name>A0AAD4WJP4_PRUDU</name>
<dbReference type="Proteomes" id="UP001054821">
    <property type="component" value="Chromosome 2"/>
</dbReference>